<dbReference type="Proteomes" id="UP000692896">
    <property type="component" value="Unassembled WGS sequence"/>
</dbReference>
<dbReference type="AlphaFoldDB" id="A0A944DM71"/>
<name>A0A944DM71_PSEFL</name>
<evidence type="ECO:0000313" key="2">
    <source>
        <dbReference type="Proteomes" id="UP000692896"/>
    </source>
</evidence>
<sequence length="403" mass="44854">MNQLTSYTNTNDPLNQRILNNLEAGRPGGLKVDLYLGDQPALDLTTNNLTLLSSQQYPYTALGTIGIRKLLDPPESSVVSQIVNRHAVLPSNSSADQLVLLDVQGQTEISQALRRDARHTQGSAYSHPLFDSTNQHVQWIRTHRAQMLLAFEDIRQQGIVRRQAKEAWDHYDAVSRLDATTREAVNTWLQGEDHSLGWDRFKRNDVKSGNRLSTHYTNLRGDLKTPQSITSARGEYAASKLLITAYGTDYQMKMGKSANGMRPNGIDQIWVKRDMRTGNVIEYLIVEAKGSVNATLGHPSTGQQMSPKWLFWCLINMADENASYIGPETKTDLPVKILNALINPGGIPVRGIVFHSLHGSKNESKVVQMNDIGLYQFASAFENASKGSGLFTNAPTQQYIAFK</sequence>
<dbReference type="CDD" id="cd20735">
    <property type="entry name" value="PoNe_RHS-like"/>
    <property type="match status" value="1"/>
</dbReference>
<proteinExistence type="predicted"/>
<evidence type="ECO:0000313" key="1">
    <source>
        <dbReference type="EMBL" id="MBT2330303.1"/>
    </source>
</evidence>
<organism evidence="1 2">
    <name type="scientific">Pseudomonas fluorescens</name>
    <dbReference type="NCBI Taxonomy" id="294"/>
    <lineage>
        <taxon>Bacteria</taxon>
        <taxon>Pseudomonadati</taxon>
        <taxon>Pseudomonadota</taxon>
        <taxon>Gammaproteobacteria</taxon>
        <taxon>Pseudomonadales</taxon>
        <taxon>Pseudomonadaceae</taxon>
        <taxon>Pseudomonas</taxon>
    </lineage>
</organism>
<reference evidence="1" key="1">
    <citation type="submission" date="2021-03" db="EMBL/GenBank/DDBJ databases">
        <title>Genomic analysis provides insights into the functional capacity of soil bacteria communities inhabiting an altitudinal gradient in the Atacama Desert.</title>
        <authorList>
            <person name="Gonzalez M."/>
            <person name="Maldonado J."/>
            <person name="Maza F."/>
            <person name="Hodar C."/>
            <person name="Cortes M."/>
            <person name="Palma R."/>
            <person name="Andreani C."/>
            <person name="Gaete A."/>
            <person name="Vasquez-Dean J."/>
            <person name="Acuna V."/>
            <person name="Aguado M."/>
            <person name="Mandakovic D."/>
            <person name="Latorre M."/>
            <person name="Orellana A."/>
            <person name="Gutierrez R."/>
            <person name="Montecino M."/>
            <person name="Allende M."/>
            <person name="Maass A."/>
            <person name="Cambiazo V."/>
        </authorList>
    </citation>
    <scope>NUCLEOTIDE SEQUENCE</scope>
    <source>
        <strain evidence="1">ISL-25</strain>
    </source>
</reference>
<protein>
    <submittedName>
        <fullName evidence="1">Uncharacterized protein</fullName>
    </submittedName>
</protein>
<accession>A0A944DM71</accession>
<dbReference type="RefSeq" id="WP_214916491.1">
    <property type="nucleotide sequence ID" value="NZ_JAGGNX010000002.1"/>
</dbReference>
<comment type="caution">
    <text evidence="1">The sequence shown here is derived from an EMBL/GenBank/DDBJ whole genome shotgun (WGS) entry which is preliminary data.</text>
</comment>
<gene>
    <name evidence="1" type="ORF">J7E47_16420</name>
</gene>
<dbReference type="EMBL" id="JAGGOB010000033">
    <property type="protein sequence ID" value="MBT2330303.1"/>
    <property type="molecule type" value="Genomic_DNA"/>
</dbReference>